<keyword evidence="7" id="KW-1185">Reference proteome</keyword>
<organism evidence="6 7">
    <name type="scientific">Corynebacterium tapiri</name>
    <dbReference type="NCBI Taxonomy" id="1448266"/>
    <lineage>
        <taxon>Bacteria</taxon>
        <taxon>Bacillati</taxon>
        <taxon>Actinomycetota</taxon>
        <taxon>Actinomycetes</taxon>
        <taxon>Mycobacteriales</taxon>
        <taxon>Corynebacteriaceae</taxon>
        <taxon>Corynebacterium</taxon>
    </lineage>
</organism>
<protein>
    <submittedName>
        <fullName evidence="6">ABC transporter permease</fullName>
    </submittedName>
</protein>
<keyword evidence="2 5" id="KW-0812">Transmembrane</keyword>
<comment type="caution">
    <text evidence="6">The sequence shown here is derived from an EMBL/GenBank/DDBJ whole genome shotgun (WGS) entry which is preliminary data.</text>
</comment>
<sequence>MIHPWTALSLGLSGFVLVLLGQSEWINATIIALGMLAPALRRHWAPALAVTGLSLPTWLSMVVIYAPYGDVPLAPLLTADGLGQALHLGLRFSALVASVVGAMAWTSSTEMAKALQVTSGGARWAYVVGASFQVVGTARETASRVKGADRVQVSIEKDERSQVLRVPRQALMVMTHMLAESTQRAEALHQLGIDNPGPRTLLRPVPDSRLQRALRWLLPVVAVGIALAGRWVA</sequence>
<evidence type="ECO:0000256" key="4">
    <source>
        <dbReference type="ARBA" id="ARBA00023136"/>
    </source>
</evidence>
<feature type="transmembrane region" description="Helical" evidence="5">
    <location>
        <begin position="88"/>
        <end position="106"/>
    </location>
</feature>
<reference evidence="6 7" key="1">
    <citation type="submission" date="2019-06" db="EMBL/GenBank/DDBJ databases">
        <authorList>
            <person name="Li J."/>
        </authorList>
    </citation>
    <scope>NUCLEOTIDE SEQUENCE [LARGE SCALE GENOMIC DNA]</scope>
    <source>
        <strain evidence="6 7">LMG 28165</strain>
    </source>
</reference>
<feature type="transmembrane region" description="Helical" evidence="5">
    <location>
        <begin position="12"/>
        <end position="36"/>
    </location>
</feature>
<dbReference type="RefSeq" id="WP_139464607.1">
    <property type="nucleotide sequence ID" value="NZ_VDHJ01000002.1"/>
</dbReference>
<dbReference type="CDD" id="cd16914">
    <property type="entry name" value="EcfT"/>
    <property type="match status" value="1"/>
</dbReference>
<evidence type="ECO:0000313" key="7">
    <source>
        <dbReference type="Proteomes" id="UP000312032"/>
    </source>
</evidence>
<evidence type="ECO:0000256" key="1">
    <source>
        <dbReference type="ARBA" id="ARBA00004141"/>
    </source>
</evidence>
<proteinExistence type="predicted"/>
<name>A0A5C4U7L7_9CORY</name>
<dbReference type="GO" id="GO:0005886">
    <property type="term" value="C:plasma membrane"/>
    <property type="evidence" value="ECO:0007669"/>
    <property type="project" value="UniProtKB-ARBA"/>
</dbReference>
<dbReference type="AlphaFoldDB" id="A0A5C4U7L7"/>
<evidence type="ECO:0000256" key="5">
    <source>
        <dbReference type="SAM" id="Phobius"/>
    </source>
</evidence>
<evidence type="ECO:0000313" key="6">
    <source>
        <dbReference type="EMBL" id="TNL99691.1"/>
    </source>
</evidence>
<comment type="subcellular location">
    <subcellularLocation>
        <location evidence="1">Membrane</location>
        <topology evidence="1">Multi-pass membrane protein</topology>
    </subcellularLocation>
</comment>
<dbReference type="InterPro" id="IPR003339">
    <property type="entry name" value="ABC/ECF_trnsptr_transmembrane"/>
</dbReference>
<keyword evidence="3 5" id="KW-1133">Transmembrane helix</keyword>
<feature type="transmembrane region" description="Helical" evidence="5">
    <location>
        <begin position="213"/>
        <end position="232"/>
    </location>
</feature>
<dbReference type="Proteomes" id="UP000312032">
    <property type="component" value="Unassembled WGS sequence"/>
</dbReference>
<evidence type="ECO:0000256" key="3">
    <source>
        <dbReference type="ARBA" id="ARBA00022989"/>
    </source>
</evidence>
<dbReference type="EMBL" id="VDHJ01000002">
    <property type="protein sequence ID" value="TNL99691.1"/>
    <property type="molecule type" value="Genomic_DNA"/>
</dbReference>
<keyword evidence="4 5" id="KW-0472">Membrane</keyword>
<feature type="transmembrane region" description="Helical" evidence="5">
    <location>
        <begin position="48"/>
        <end position="68"/>
    </location>
</feature>
<dbReference type="OrthoDB" id="4409240at2"/>
<gene>
    <name evidence="6" type="ORF">FHE74_01215</name>
</gene>
<accession>A0A5C4U7L7</accession>
<evidence type="ECO:0000256" key="2">
    <source>
        <dbReference type="ARBA" id="ARBA00022692"/>
    </source>
</evidence>